<feature type="non-terminal residue" evidence="1">
    <location>
        <position position="1"/>
    </location>
</feature>
<accession>A0A9W4X3Y8</accession>
<sequence>RGNNKYVANSQNTNDSLDRFNLINDYHRTDDNNNFYHKSFLQP</sequence>
<evidence type="ECO:0000313" key="2">
    <source>
        <dbReference type="Proteomes" id="UP001153678"/>
    </source>
</evidence>
<dbReference type="AlphaFoldDB" id="A0A9W4X3Y8"/>
<gene>
    <name evidence="1" type="ORF">FWILDA_LOCUS19430</name>
</gene>
<evidence type="ECO:0000313" key="1">
    <source>
        <dbReference type="EMBL" id="CAI2200155.1"/>
    </source>
</evidence>
<organism evidence="1 2">
    <name type="scientific">Funneliformis geosporum</name>
    <dbReference type="NCBI Taxonomy" id="1117311"/>
    <lineage>
        <taxon>Eukaryota</taxon>
        <taxon>Fungi</taxon>
        <taxon>Fungi incertae sedis</taxon>
        <taxon>Mucoromycota</taxon>
        <taxon>Glomeromycotina</taxon>
        <taxon>Glomeromycetes</taxon>
        <taxon>Glomerales</taxon>
        <taxon>Glomeraceae</taxon>
        <taxon>Funneliformis</taxon>
    </lineage>
</organism>
<comment type="caution">
    <text evidence="1">The sequence shown here is derived from an EMBL/GenBank/DDBJ whole genome shotgun (WGS) entry which is preliminary data.</text>
</comment>
<protein>
    <submittedName>
        <fullName evidence="1">2272_t:CDS:1</fullName>
    </submittedName>
</protein>
<feature type="non-terminal residue" evidence="1">
    <location>
        <position position="43"/>
    </location>
</feature>
<dbReference type="EMBL" id="CAMKVN010023491">
    <property type="protein sequence ID" value="CAI2200155.1"/>
    <property type="molecule type" value="Genomic_DNA"/>
</dbReference>
<dbReference type="Proteomes" id="UP001153678">
    <property type="component" value="Unassembled WGS sequence"/>
</dbReference>
<keyword evidence="2" id="KW-1185">Reference proteome</keyword>
<name>A0A9W4X3Y8_9GLOM</name>
<reference evidence="1" key="1">
    <citation type="submission" date="2022-08" db="EMBL/GenBank/DDBJ databases">
        <authorList>
            <person name="Kallberg Y."/>
            <person name="Tangrot J."/>
            <person name="Rosling A."/>
        </authorList>
    </citation>
    <scope>NUCLEOTIDE SEQUENCE</scope>
    <source>
        <strain evidence="1">Wild A</strain>
    </source>
</reference>
<proteinExistence type="predicted"/>